<accession>A0A5J4W5L6</accession>
<dbReference type="Gene3D" id="3.10.10.10">
    <property type="entry name" value="HIV Type 1 Reverse Transcriptase, subunit A, domain 1"/>
    <property type="match status" value="1"/>
</dbReference>
<dbReference type="InterPro" id="IPR043128">
    <property type="entry name" value="Rev_trsase/Diguanyl_cyclase"/>
</dbReference>
<organism evidence="1 2">
    <name type="scientific">Streblomastix strix</name>
    <dbReference type="NCBI Taxonomy" id="222440"/>
    <lineage>
        <taxon>Eukaryota</taxon>
        <taxon>Metamonada</taxon>
        <taxon>Preaxostyla</taxon>
        <taxon>Oxymonadida</taxon>
        <taxon>Streblomastigidae</taxon>
        <taxon>Streblomastix</taxon>
    </lineage>
</organism>
<reference evidence="1 2" key="1">
    <citation type="submission" date="2019-03" db="EMBL/GenBank/DDBJ databases">
        <title>Single cell metagenomics reveals metabolic interactions within the superorganism composed of flagellate Streblomastix strix and complex community of Bacteroidetes bacteria on its surface.</title>
        <authorList>
            <person name="Treitli S.C."/>
            <person name="Kolisko M."/>
            <person name="Husnik F."/>
            <person name="Keeling P."/>
            <person name="Hampl V."/>
        </authorList>
    </citation>
    <scope>NUCLEOTIDE SEQUENCE [LARGE SCALE GENOMIC DNA]</scope>
    <source>
        <strain evidence="1">ST1C</strain>
    </source>
</reference>
<dbReference type="AlphaFoldDB" id="A0A5J4W5L6"/>
<dbReference type="EMBL" id="SNRW01003313">
    <property type="protein sequence ID" value="KAA6390178.1"/>
    <property type="molecule type" value="Genomic_DNA"/>
</dbReference>
<protein>
    <recommendedName>
        <fullName evidence="3">Reverse transcriptase domain-containing protein</fullName>
    </recommendedName>
</protein>
<gene>
    <name evidence="1" type="ORF">EZS28_014294</name>
</gene>
<dbReference type="Gene3D" id="3.30.70.270">
    <property type="match status" value="1"/>
</dbReference>
<evidence type="ECO:0000313" key="2">
    <source>
        <dbReference type="Proteomes" id="UP000324800"/>
    </source>
</evidence>
<proteinExistence type="predicted"/>
<sequence length="241" mass="27481">MGAQPNWLSVEALQELEAIQTYREFHGSTTQIQEFQKQLEKEIQDGVVIQTQNVNVFNPTFLVPKSNEQSDYATTLDLEEAYHHIRVSDSQIPYFGFAFRGKIYSYRGLSYGYKNSLQVNFERSNIDSNLIPTESGMETPEQEMQNQSFNSTHLSGMGMVNLEYGSKIAKRSQTLNEIQTQRVDQCCSQSSDCQSKRHSISDWRSEHSQVLIHISIADPQLSESTFDACSEKNEDGIVHFS</sequence>
<evidence type="ECO:0000313" key="1">
    <source>
        <dbReference type="EMBL" id="KAA6390178.1"/>
    </source>
</evidence>
<dbReference type="OrthoDB" id="420169at2759"/>
<comment type="caution">
    <text evidence="1">The sequence shown here is derived from an EMBL/GenBank/DDBJ whole genome shotgun (WGS) entry which is preliminary data.</text>
</comment>
<dbReference type="Proteomes" id="UP000324800">
    <property type="component" value="Unassembled WGS sequence"/>
</dbReference>
<dbReference type="InterPro" id="IPR043502">
    <property type="entry name" value="DNA/RNA_pol_sf"/>
</dbReference>
<name>A0A5J4W5L6_9EUKA</name>
<dbReference type="SUPFAM" id="SSF56672">
    <property type="entry name" value="DNA/RNA polymerases"/>
    <property type="match status" value="1"/>
</dbReference>
<evidence type="ECO:0008006" key="3">
    <source>
        <dbReference type="Google" id="ProtNLM"/>
    </source>
</evidence>